<dbReference type="GeneID" id="110793044"/>
<sequence length="259" mass="29287">MAGPALNDLFQSLISKTGHDKITNEESNVFVDWKSRASNSCAFRGTVASGLAWIATRKWRTANRVLPVTGAFLLTVGWTFSKSVDSCVDRILGMDGSRMQYELEKIILEKYGNDPEKMKPFSKHFYCEEIFNDSAPGRPKSVYRQRHLYVDDQRTTNENLKHESAKKGVNHQHKKDDSNVKLKSPNAETKQVPIYPGISRFGYGDPLDVLFGGSSSNEEPLQPDESENLGKVQSRSQKRARRRHRLRHGRQDSLLMGGS</sequence>
<dbReference type="RefSeq" id="XP_021853561.2">
    <property type="nucleotide sequence ID" value="XM_021997869.2"/>
</dbReference>
<evidence type="ECO:0000313" key="2">
    <source>
        <dbReference type="Proteomes" id="UP000813463"/>
    </source>
</evidence>
<proteinExistence type="predicted"/>
<evidence type="ECO:0000256" key="1">
    <source>
        <dbReference type="SAM" id="MobiDB-lite"/>
    </source>
</evidence>
<feature type="region of interest" description="Disordered" evidence="1">
    <location>
        <begin position="153"/>
        <end position="197"/>
    </location>
</feature>
<protein>
    <submittedName>
        <fullName evidence="3">Uncharacterized protein isoform X1</fullName>
    </submittedName>
</protein>
<reference evidence="2" key="1">
    <citation type="journal article" date="2021" name="Nat. Commun.">
        <title>Genomic analyses provide insights into spinach domestication and the genetic basis of agronomic traits.</title>
        <authorList>
            <person name="Cai X."/>
            <person name="Sun X."/>
            <person name="Xu C."/>
            <person name="Sun H."/>
            <person name="Wang X."/>
            <person name="Ge C."/>
            <person name="Zhang Z."/>
            <person name="Wang Q."/>
            <person name="Fei Z."/>
            <person name="Jiao C."/>
            <person name="Wang Q."/>
        </authorList>
    </citation>
    <scope>NUCLEOTIDE SEQUENCE [LARGE SCALE GENOMIC DNA]</scope>
    <source>
        <strain evidence="2">cv. Varoflay</strain>
    </source>
</reference>
<feature type="compositionally biased region" description="Basic residues" evidence="1">
    <location>
        <begin position="236"/>
        <end position="248"/>
    </location>
</feature>
<organism evidence="2 3">
    <name type="scientific">Spinacia oleracea</name>
    <name type="common">Spinach</name>
    <dbReference type="NCBI Taxonomy" id="3562"/>
    <lineage>
        <taxon>Eukaryota</taxon>
        <taxon>Viridiplantae</taxon>
        <taxon>Streptophyta</taxon>
        <taxon>Embryophyta</taxon>
        <taxon>Tracheophyta</taxon>
        <taxon>Spermatophyta</taxon>
        <taxon>Magnoliopsida</taxon>
        <taxon>eudicotyledons</taxon>
        <taxon>Gunneridae</taxon>
        <taxon>Pentapetalae</taxon>
        <taxon>Caryophyllales</taxon>
        <taxon>Chenopodiaceae</taxon>
        <taxon>Chenopodioideae</taxon>
        <taxon>Anserineae</taxon>
        <taxon>Spinacia</taxon>
    </lineage>
</organism>
<dbReference type="AlphaFoldDB" id="A0A9R0IQP6"/>
<accession>A0A9R0IQP6</accession>
<keyword evidence="2" id="KW-1185">Reference proteome</keyword>
<dbReference type="PANTHER" id="PTHR35986">
    <property type="entry name" value="EXPRESSED PROTEIN"/>
    <property type="match status" value="1"/>
</dbReference>
<reference evidence="3" key="2">
    <citation type="submission" date="2025-08" db="UniProtKB">
        <authorList>
            <consortium name="RefSeq"/>
        </authorList>
    </citation>
    <scope>IDENTIFICATION</scope>
    <source>
        <tissue evidence="3">Leaf</tissue>
    </source>
</reference>
<evidence type="ECO:0000313" key="3">
    <source>
        <dbReference type="RefSeq" id="XP_021853561.2"/>
    </source>
</evidence>
<feature type="region of interest" description="Disordered" evidence="1">
    <location>
        <begin position="209"/>
        <end position="259"/>
    </location>
</feature>
<gene>
    <name evidence="3" type="primary">LOC110793044</name>
</gene>
<name>A0A9R0IQP6_SPIOL</name>
<dbReference type="KEGG" id="soe:110793044"/>
<dbReference type="PANTHER" id="PTHR35986:SF1">
    <property type="entry name" value="OS10G0430800 PROTEIN"/>
    <property type="match status" value="1"/>
</dbReference>
<feature type="compositionally biased region" description="Basic and acidic residues" evidence="1">
    <location>
        <begin position="153"/>
        <end position="166"/>
    </location>
</feature>
<dbReference type="Proteomes" id="UP000813463">
    <property type="component" value="Chromosome 3"/>
</dbReference>